<proteinExistence type="predicted"/>
<accession>A0A3T1D8U6</accession>
<reference evidence="1 2" key="1">
    <citation type="submission" date="2019-01" db="EMBL/GenBank/DDBJ databases">
        <title>Complete genome sequence of Cohnella hallensis HS21 isolated from Korean fir (Abies koreana) rhizospheric soil.</title>
        <authorList>
            <person name="Jiang L."/>
            <person name="Kang S.W."/>
            <person name="Kim S."/>
            <person name="Jung J."/>
            <person name="Kim C.Y."/>
            <person name="Kim D.H."/>
            <person name="Kim S.W."/>
            <person name="Lee J."/>
        </authorList>
    </citation>
    <scope>NUCLEOTIDE SEQUENCE [LARGE SCALE GENOMIC DNA]</scope>
    <source>
        <strain evidence="1 2">HS21</strain>
    </source>
</reference>
<gene>
    <name evidence="1" type="ORF">KCTCHS21_38930</name>
</gene>
<keyword evidence="2" id="KW-1185">Reference proteome</keyword>
<dbReference type="RefSeq" id="WP_130611913.1">
    <property type="nucleotide sequence ID" value="NZ_AP019400.1"/>
</dbReference>
<dbReference type="EMBL" id="AP019400">
    <property type="protein sequence ID" value="BBI34494.1"/>
    <property type="molecule type" value="Genomic_DNA"/>
</dbReference>
<organism evidence="1 2">
    <name type="scientific">Cohnella abietis</name>
    <dbReference type="NCBI Taxonomy" id="2507935"/>
    <lineage>
        <taxon>Bacteria</taxon>
        <taxon>Bacillati</taxon>
        <taxon>Bacillota</taxon>
        <taxon>Bacilli</taxon>
        <taxon>Bacillales</taxon>
        <taxon>Paenibacillaceae</taxon>
        <taxon>Cohnella</taxon>
    </lineage>
</organism>
<dbReference type="AlphaFoldDB" id="A0A3T1D8U6"/>
<evidence type="ECO:0000313" key="1">
    <source>
        <dbReference type="EMBL" id="BBI34494.1"/>
    </source>
</evidence>
<evidence type="ECO:0000313" key="2">
    <source>
        <dbReference type="Proteomes" id="UP000289856"/>
    </source>
</evidence>
<name>A0A3T1D8U6_9BACL</name>
<dbReference type="Proteomes" id="UP000289856">
    <property type="component" value="Chromosome"/>
</dbReference>
<protein>
    <submittedName>
        <fullName evidence="1">Uncharacterized protein</fullName>
    </submittedName>
</protein>
<dbReference type="KEGG" id="cohn:KCTCHS21_38930"/>
<sequence>MAGVGGVGGIGGIGGIKGSGGIVQGGNGGNKAISESLPPKIDLLQNIPYSNRCEKKTKWKYEQAVNLHRSPVA</sequence>